<dbReference type="Gene3D" id="3.10.580.10">
    <property type="entry name" value="CBS-domain"/>
    <property type="match status" value="2"/>
</dbReference>
<evidence type="ECO:0000259" key="3">
    <source>
        <dbReference type="PROSITE" id="PS51371"/>
    </source>
</evidence>
<feature type="domain" description="CBS" evidence="3">
    <location>
        <begin position="70"/>
        <end position="125"/>
    </location>
</feature>
<dbReference type="PANTHER" id="PTHR43080">
    <property type="entry name" value="CBS DOMAIN-CONTAINING PROTEIN CBSX3, MITOCHONDRIAL"/>
    <property type="match status" value="1"/>
</dbReference>
<evidence type="ECO:0000256" key="1">
    <source>
        <dbReference type="ARBA" id="ARBA00023122"/>
    </source>
</evidence>
<dbReference type="SMART" id="SM00116">
    <property type="entry name" value="CBS"/>
    <property type="match status" value="3"/>
</dbReference>
<protein>
    <recommendedName>
        <fullName evidence="3">CBS domain-containing protein</fullName>
    </recommendedName>
</protein>
<dbReference type="PROSITE" id="PS51371">
    <property type="entry name" value="CBS"/>
    <property type="match status" value="2"/>
</dbReference>
<dbReference type="Pfam" id="PF00571">
    <property type="entry name" value="CBS"/>
    <property type="match status" value="2"/>
</dbReference>
<reference evidence="4 5" key="1">
    <citation type="submission" date="2017-04" db="EMBL/GenBank/DDBJ databases">
        <title>Novel microbial lineages endemic to geothermal iron-oxide mats fill important gaps in the evolutionary history of Archaea.</title>
        <authorList>
            <person name="Jay Z.J."/>
            <person name="Beam J.P."/>
            <person name="Dlakic M."/>
            <person name="Rusch D.B."/>
            <person name="Kozubal M.A."/>
            <person name="Inskeep W.P."/>
        </authorList>
    </citation>
    <scope>NUCLEOTIDE SEQUENCE [LARGE SCALE GENOMIC DNA]</scope>
    <source>
        <strain evidence="4">ECH_B_SAG-M15</strain>
    </source>
</reference>
<evidence type="ECO:0000256" key="2">
    <source>
        <dbReference type="PROSITE-ProRule" id="PRU00703"/>
    </source>
</evidence>
<dbReference type="InterPro" id="IPR051257">
    <property type="entry name" value="Diverse_CBS-Domain"/>
</dbReference>
<comment type="caution">
    <text evidence="4">The sequence shown here is derived from an EMBL/GenBank/DDBJ whole genome shotgun (WGS) entry which is preliminary data.</text>
</comment>
<proteinExistence type="predicted"/>
<keyword evidence="1 2" id="KW-0129">CBS domain</keyword>
<accession>A0A2R6AV21</accession>
<gene>
    <name evidence="4" type="ORF">B9Q08_05180</name>
</gene>
<dbReference type="PANTHER" id="PTHR43080:SF2">
    <property type="entry name" value="CBS DOMAIN-CONTAINING PROTEIN"/>
    <property type="match status" value="1"/>
</dbReference>
<dbReference type="EMBL" id="NEXJ01000093">
    <property type="protein sequence ID" value="PSN90178.1"/>
    <property type="molecule type" value="Genomic_DNA"/>
</dbReference>
<evidence type="ECO:0000313" key="5">
    <source>
        <dbReference type="Proteomes" id="UP000240490"/>
    </source>
</evidence>
<sequence length="372" mass="40679">MFDELAAQSVGEFVADFPVLSGSQPVYEALGVLQRAELMSFPVKLEKGYGVLQAHSMLKVKSPDTKIGLFAKRVPALTQDTSVGVAAKLMVEHRVQVLPIVEEGEIIGVLRADRVLSGVLKRGAKGLSITDIMTSNPITIEANDTLGKAVKLFTENKIDHLPVLSKGRVAGMVKSKDVLLLLLSPGEKLTQGGWGLEALSQKRMPVGGITVGAVASGVNEDYSEALKRVLESRSTYTLVVLGEELQGIVTLRDFLKPLAEHQSTVELPIQISGLSDDMLADGAIKQKLRRLAIYATKTIPSVFEIRARVKKVGPSGKAFEVNLQLYTPKKTVNLSDTGYDILKVFDKIERRLKQSIKQELNPPKKRFPKRMQ</sequence>
<dbReference type="InterPro" id="IPR046342">
    <property type="entry name" value="CBS_dom_sf"/>
</dbReference>
<evidence type="ECO:0000313" key="4">
    <source>
        <dbReference type="EMBL" id="PSN90178.1"/>
    </source>
</evidence>
<organism evidence="4 5">
    <name type="scientific">Candidatus Marsarchaeota G2 archaeon ECH_B_SAG-M15</name>
    <dbReference type="NCBI Taxonomy" id="1978162"/>
    <lineage>
        <taxon>Archaea</taxon>
        <taxon>Candidatus Marsarchaeota</taxon>
        <taxon>Candidatus Marsarchaeota group 2</taxon>
    </lineage>
</organism>
<dbReference type="InterPro" id="IPR000644">
    <property type="entry name" value="CBS_dom"/>
</dbReference>
<feature type="domain" description="CBS" evidence="3">
    <location>
        <begin position="133"/>
        <end position="189"/>
    </location>
</feature>
<dbReference type="SUPFAM" id="SSF54631">
    <property type="entry name" value="CBS-domain pair"/>
    <property type="match status" value="1"/>
</dbReference>
<name>A0A2R6AV21_9ARCH</name>
<dbReference type="AlphaFoldDB" id="A0A2R6AV21"/>
<dbReference type="Proteomes" id="UP000240490">
    <property type="component" value="Unassembled WGS sequence"/>
</dbReference>